<dbReference type="Proteomes" id="UP001291623">
    <property type="component" value="Unassembled WGS sequence"/>
</dbReference>
<feature type="region of interest" description="Disordered" evidence="1">
    <location>
        <begin position="119"/>
        <end position="140"/>
    </location>
</feature>
<accession>A0AAE1VLM6</accession>
<dbReference type="AlphaFoldDB" id="A0AAE1VLM6"/>
<gene>
    <name evidence="2" type="ORF">RND71_012278</name>
</gene>
<evidence type="ECO:0000313" key="3">
    <source>
        <dbReference type="Proteomes" id="UP001291623"/>
    </source>
</evidence>
<organism evidence="2 3">
    <name type="scientific">Anisodus tanguticus</name>
    <dbReference type="NCBI Taxonomy" id="243964"/>
    <lineage>
        <taxon>Eukaryota</taxon>
        <taxon>Viridiplantae</taxon>
        <taxon>Streptophyta</taxon>
        <taxon>Embryophyta</taxon>
        <taxon>Tracheophyta</taxon>
        <taxon>Spermatophyta</taxon>
        <taxon>Magnoliopsida</taxon>
        <taxon>eudicotyledons</taxon>
        <taxon>Gunneridae</taxon>
        <taxon>Pentapetalae</taxon>
        <taxon>asterids</taxon>
        <taxon>lamiids</taxon>
        <taxon>Solanales</taxon>
        <taxon>Solanaceae</taxon>
        <taxon>Solanoideae</taxon>
        <taxon>Hyoscyameae</taxon>
        <taxon>Anisodus</taxon>
    </lineage>
</organism>
<proteinExistence type="predicted"/>
<dbReference type="EMBL" id="JAVYJV010000006">
    <property type="protein sequence ID" value="KAK4368486.1"/>
    <property type="molecule type" value="Genomic_DNA"/>
</dbReference>
<reference evidence="2" key="1">
    <citation type="submission" date="2023-12" db="EMBL/GenBank/DDBJ databases">
        <title>Genome assembly of Anisodus tanguticus.</title>
        <authorList>
            <person name="Wang Y.-J."/>
        </authorList>
    </citation>
    <scope>NUCLEOTIDE SEQUENCE</scope>
    <source>
        <strain evidence="2">KB-2021</strain>
        <tissue evidence="2">Leaf</tissue>
    </source>
</reference>
<comment type="caution">
    <text evidence="2">The sequence shown here is derived from an EMBL/GenBank/DDBJ whole genome shotgun (WGS) entry which is preliminary data.</text>
</comment>
<evidence type="ECO:0000313" key="2">
    <source>
        <dbReference type="EMBL" id="KAK4368486.1"/>
    </source>
</evidence>
<name>A0AAE1VLM6_9SOLA</name>
<protein>
    <submittedName>
        <fullName evidence="2">Uncharacterized protein</fullName>
    </submittedName>
</protein>
<keyword evidence="3" id="KW-1185">Reference proteome</keyword>
<evidence type="ECO:0000256" key="1">
    <source>
        <dbReference type="SAM" id="MobiDB-lite"/>
    </source>
</evidence>
<sequence>MEQQRHYFVLRKKLGRKDGNEGEAGQGKLLARQGRIRLKWGGGMGKGKIFFEHLNGAGQVAKLMELNTTGRQPTSGRTHRWFSSLVWWPTTAEIRVATGCFQNSQLWPLSDDFRRVTPPPFDSSRREDHGGGITSPFRRPRWPEITPPSAAFQRPFRRLRRVSSPLNTFIDHLIKYISR</sequence>